<evidence type="ECO:0000259" key="10">
    <source>
        <dbReference type="PROSITE" id="PS50112"/>
    </source>
</evidence>
<dbReference type="InterPro" id="IPR011712">
    <property type="entry name" value="Sig_transdc_His_kin_sub3_dim/P"/>
</dbReference>
<evidence type="ECO:0000256" key="2">
    <source>
        <dbReference type="ARBA" id="ARBA00022679"/>
    </source>
</evidence>
<keyword evidence="5 7" id="KW-0067">ATP-binding</keyword>
<dbReference type="SUPFAM" id="SSF55785">
    <property type="entry name" value="PYP-like sensor domain (PAS domain)"/>
    <property type="match status" value="1"/>
</dbReference>
<evidence type="ECO:0000256" key="8">
    <source>
        <dbReference type="SAM" id="Coils"/>
    </source>
</evidence>
<dbReference type="Proteomes" id="UP001310386">
    <property type="component" value="Unassembled WGS sequence"/>
</dbReference>
<dbReference type="PANTHER" id="PTHR24421">
    <property type="entry name" value="NITRATE/NITRITE SENSOR PROTEIN NARX-RELATED"/>
    <property type="match status" value="1"/>
</dbReference>
<dbReference type="SUPFAM" id="SSF55874">
    <property type="entry name" value="ATPase domain of HSP90 chaperone/DNA topoisomerase II/histidine kinase"/>
    <property type="match status" value="1"/>
</dbReference>
<comment type="caution">
    <text evidence="11">The sequence shown here is derived from an EMBL/GenBank/DDBJ whole genome shotgun (WGS) entry which is preliminary data.</text>
</comment>
<dbReference type="Gene3D" id="3.30.450.20">
    <property type="entry name" value="PAS domain"/>
    <property type="match status" value="1"/>
</dbReference>
<dbReference type="PROSITE" id="PS50112">
    <property type="entry name" value="PAS"/>
    <property type="match status" value="1"/>
</dbReference>
<dbReference type="PIRSF" id="PIRSF037432">
    <property type="entry name" value="STHK_NreB"/>
    <property type="match status" value="1"/>
</dbReference>
<feature type="coiled-coil region" evidence="8">
    <location>
        <begin position="104"/>
        <end position="154"/>
    </location>
</feature>
<gene>
    <name evidence="11" type="ORF">VF724_06560</name>
</gene>
<dbReference type="InterPro" id="IPR036890">
    <property type="entry name" value="HATPase_C_sf"/>
</dbReference>
<evidence type="ECO:0000256" key="3">
    <source>
        <dbReference type="ARBA" id="ARBA00022741"/>
    </source>
</evidence>
<comment type="catalytic activity">
    <reaction evidence="1 7">
        <text>ATP + protein L-histidine = ADP + protein N-phospho-L-histidine.</text>
        <dbReference type="EC" id="2.7.13.3"/>
    </reaction>
</comment>
<evidence type="ECO:0000256" key="4">
    <source>
        <dbReference type="ARBA" id="ARBA00022777"/>
    </source>
</evidence>
<keyword evidence="12" id="KW-1185">Reference proteome</keyword>
<dbReference type="InterPro" id="IPR017203">
    <property type="entry name" value="Sig_transdc_His_kinase_NreB"/>
</dbReference>
<feature type="domain" description="Histidine kinase" evidence="9">
    <location>
        <begin position="257"/>
        <end position="345"/>
    </location>
</feature>
<evidence type="ECO:0000259" key="9">
    <source>
        <dbReference type="PROSITE" id="PS50109"/>
    </source>
</evidence>
<dbReference type="InterPro" id="IPR003594">
    <property type="entry name" value="HATPase_dom"/>
</dbReference>
<keyword evidence="3 7" id="KW-0547">Nucleotide-binding</keyword>
<dbReference type="InterPro" id="IPR000014">
    <property type="entry name" value="PAS"/>
</dbReference>
<dbReference type="Gene3D" id="1.20.5.1930">
    <property type="match status" value="1"/>
</dbReference>
<reference evidence="11" key="1">
    <citation type="submission" date="2023-12" db="EMBL/GenBank/DDBJ databases">
        <title>Fervidustalea candida gen. nov., sp. nov., a novel member of the family Paenibacillaceae isolated from a geothermal area.</title>
        <authorList>
            <person name="Li W.-J."/>
            <person name="Jiao J.-Y."/>
            <person name="Chen Y."/>
        </authorList>
    </citation>
    <scope>NUCLEOTIDE SEQUENCE</scope>
    <source>
        <strain evidence="11">SYSU GA230002</strain>
    </source>
</reference>
<dbReference type="InterPro" id="IPR050482">
    <property type="entry name" value="Sensor_HK_TwoCompSys"/>
</dbReference>
<dbReference type="EMBL" id="JAYJLD010000007">
    <property type="protein sequence ID" value="MEB3101323.1"/>
    <property type="molecule type" value="Genomic_DNA"/>
</dbReference>
<evidence type="ECO:0000256" key="5">
    <source>
        <dbReference type="ARBA" id="ARBA00022840"/>
    </source>
</evidence>
<proteinExistence type="predicted"/>
<dbReference type="SMART" id="SM00387">
    <property type="entry name" value="HATPase_c"/>
    <property type="match status" value="1"/>
</dbReference>
<dbReference type="GO" id="GO:0016301">
    <property type="term" value="F:kinase activity"/>
    <property type="evidence" value="ECO:0007669"/>
    <property type="project" value="UniProtKB-KW"/>
</dbReference>
<name>A0ABU5ZFP4_9BACL</name>
<organism evidence="11 12">
    <name type="scientific">Ferviditalea candida</name>
    <dbReference type="NCBI Taxonomy" id="3108399"/>
    <lineage>
        <taxon>Bacteria</taxon>
        <taxon>Bacillati</taxon>
        <taxon>Bacillota</taxon>
        <taxon>Bacilli</taxon>
        <taxon>Bacillales</taxon>
        <taxon>Paenibacillaceae</taxon>
        <taxon>Ferviditalea</taxon>
    </lineage>
</organism>
<dbReference type="Pfam" id="PF13188">
    <property type="entry name" value="PAS_8"/>
    <property type="match status" value="1"/>
</dbReference>
<dbReference type="NCBIfam" id="TIGR00229">
    <property type="entry name" value="sensory_box"/>
    <property type="match status" value="1"/>
</dbReference>
<evidence type="ECO:0000256" key="1">
    <source>
        <dbReference type="ARBA" id="ARBA00000085"/>
    </source>
</evidence>
<dbReference type="CDD" id="cd16917">
    <property type="entry name" value="HATPase_UhpB-NarQ-NarX-like"/>
    <property type="match status" value="1"/>
</dbReference>
<evidence type="ECO:0000256" key="6">
    <source>
        <dbReference type="ARBA" id="ARBA00023012"/>
    </source>
</evidence>
<dbReference type="Gene3D" id="3.30.565.10">
    <property type="entry name" value="Histidine kinase-like ATPase, C-terminal domain"/>
    <property type="match status" value="1"/>
</dbReference>
<dbReference type="PROSITE" id="PS50109">
    <property type="entry name" value="HIS_KIN"/>
    <property type="match status" value="1"/>
</dbReference>
<evidence type="ECO:0000256" key="7">
    <source>
        <dbReference type="PIRNR" id="PIRNR037432"/>
    </source>
</evidence>
<feature type="domain" description="PAS" evidence="10">
    <location>
        <begin position="10"/>
        <end position="47"/>
    </location>
</feature>
<dbReference type="InterPro" id="IPR005467">
    <property type="entry name" value="His_kinase_dom"/>
</dbReference>
<evidence type="ECO:0000313" key="12">
    <source>
        <dbReference type="Proteomes" id="UP001310386"/>
    </source>
</evidence>
<keyword evidence="6 7" id="KW-0902">Two-component regulatory system</keyword>
<keyword evidence="8" id="KW-0175">Coiled coil</keyword>
<dbReference type="InterPro" id="IPR035965">
    <property type="entry name" value="PAS-like_dom_sf"/>
</dbReference>
<accession>A0ABU5ZFP4</accession>
<dbReference type="Pfam" id="PF07730">
    <property type="entry name" value="HisKA_3"/>
    <property type="match status" value="1"/>
</dbReference>
<dbReference type="Pfam" id="PF02518">
    <property type="entry name" value="HATPase_c"/>
    <property type="match status" value="1"/>
</dbReference>
<protein>
    <recommendedName>
        <fullName evidence="7">Sensor histidine kinase</fullName>
        <ecNumber evidence="7">2.7.13.3</ecNumber>
    </recommendedName>
</protein>
<keyword evidence="4 7" id="KW-0418">Kinase</keyword>
<dbReference type="EC" id="2.7.13.3" evidence="7"/>
<keyword evidence="2 7" id="KW-0808">Transferase</keyword>
<sequence length="350" mass="40130">MKNNGNPRHLSNYLKQIFDHIEDGIIIFDQERRILVMNPSSQKFTGWKVGGTVPYCSFCQTREVAPGENRCYLLSKREVPYFLASMPTYEGKYIEMELRTAVIYENEQQNRQEALLVLKDLSMKKREEEARISKLILQKTLEAQESEHKRLAQELHDGVGQSLYSISVGLQAIQANMHQAFQMEDYVRELVNALEKVIRDVKFYSWQLRPPSLDQLGLIPTVDHLIDNLRKTHPRIAFSFEHSGIRGRLSAILEINLYRVIQEAIHNALKYSQANKIKVEIRTKKDFLILSISDNGIGFDPSAANQGLGLKHMKERIDQLKGNLHIRSEPGCGGAKVVSVIPFKEENLID</sequence>
<evidence type="ECO:0000313" key="11">
    <source>
        <dbReference type="EMBL" id="MEB3101323.1"/>
    </source>
</evidence>